<evidence type="ECO:0000256" key="6">
    <source>
        <dbReference type="SAM" id="Coils"/>
    </source>
</evidence>
<feature type="domain" description="Nudix hydrolase" evidence="7">
    <location>
        <begin position="8"/>
        <end position="144"/>
    </location>
</feature>
<dbReference type="GO" id="GO:0016787">
    <property type="term" value="F:hydrolase activity"/>
    <property type="evidence" value="ECO:0007669"/>
    <property type="project" value="UniProtKB-KW"/>
</dbReference>
<comment type="subunit">
    <text evidence="4">Homodimer.</text>
</comment>
<proteinExistence type="inferred from homology"/>
<dbReference type="PROSITE" id="PS51462">
    <property type="entry name" value="NUDIX"/>
    <property type="match status" value="1"/>
</dbReference>
<dbReference type="InterPro" id="IPR013805">
    <property type="entry name" value="GrpE_CC"/>
</dbReference>
<organism evidence="8 9">
    <name type="scientific">Candidatus Magasanikbacteria bacterium GW2011_GWC2_37_14</name>
    <dbReference type="NCBI Taxonomy" id="1619046"/>
    <lineage>
        <taxon>Bacteria</taxon>
        <taxon>Candidatus Magasanikiibacteriota</taxon>
    </lineage>
</organism>
<evidence type="ECO:0000313" key="8">
    <source>
        <dbReference type="EMBL" id="KKQ28229.1"/>
    </source>
</evidence>
<dbReference type="GO" id="GO:0006457">
    <property type="term" value="P:protein folding"/>
    <property type="evidence" value="ECO:0007669"/>
    <property type="project" value="InterPro"/>
</dbReference>
<comment type="similarity">
    <text evidence="1 4 5">Belongs to the GrpE family.</text>
</comment>
<comment type="subcellular location">
    <subcellularLocation>
        <location evidence="4">Cytoplasm</location>
    </subcellularLocation>
</comment>
<dbReference type="SUPFAM" id="SSF58014">
    <property type="entry name" value="Coiled-coil domain of nucleotide exchange factor GrpE"/>
    <property type="match status" value="1"/>
</dbReference>
<dbReference type="GO" id="GO:0005737">
    <property type="term" value="C:cytoplasm"/>
    <property type="evidence" value="ECO:0007669"/>
    <property type="project" value="UniProtKB-SubCell"/>
</dbReference>
<dbReference type="HAMAP" id="MF_01151">
    <property type="entry name" value="GrpE"/>
    <property type="match status" value="1"/>
</dbReference>
<comment type="function">
    <text evidence="4">Participates actively in the response to hyperosmotic and heat shock by preventing the aggregation of stress-denatured proteins, in association with DnaK and GrpE. It is the nucleotide exchange factor for DnaK and may function as a thermosensor. Unfolded proteins bind initially to DnaJ; upon interaction with the DnaJ-bound protein, DnaK hydrolyzes its bound ATP, resulting in the formation of a stable complex. GrpE releases ADP from DnaK; ATP binding to DnaK triggers the release of the substrate protein, thus completing the reaction cycle. Several rounds of ATP-dependent interactions between DnaJ, DnaK and GrpE are required for fully efficient folding.</text>
</comment>
<accession>A0A0G0IVR0</accession>
<dbReference type="CDD" id="cd00446">
    <property type="entry name" value="GrpE"/>
    <property type="match status" value="1"/>
</dbReference>
<feature type="coiled-coil region" evidence="6">
    <location>
        <begin position="149"/>
        <end position="183"/>
    </location>
</feature>
<keyword evidence="4" id="KW-0346">Stress response</keyword>
<dbReference type="AlphaFoldDB" id="A0A0G0IVR0"/>
<dbReference type="Gene3D" id="3.90.79.10">
    <property type="entry name" value="Nucleoside Triphosphate Pyrophosphohydrolase"/>
    <property type="match status" value="1"/>
</dbReference>
<evidence type="ECO:0000313" key="9">
    <source>
        <dbReference type="Proteomes" id="UP000034849"/>
    </source>
</evidence>
<evidence type="ECO:0000256" key="1">
    <source>
        <dbReference type="ARBA" id="ARBA00009054"/>
    </source>
</evidence>
<dbReference type="SUPFAM" id="SSF51064">
    <property type="entry name" value="Head domain of nucleotide exchange factor GrpE"/>
    <property type="match status" value="1"/>
</dbReference>
<dbReference type="GO" id="GO:0000774">
    <property type="term" value="F:adenyl-nucleotide exchange factor activity"/>
    <property type="evidence" value="ECO:0007669"/>
    <property type="project" value="InterPro"/>
</dbReference>
<evidence type="ECO:0000256" key="2">
    <source>
        <dbReference type="ARBA" id="ARBA00022801"/>
    </source>
</evidence>
<dbReference type="PATRIC" id="fig|1619046.3.peg.81"/>
<dbReference type="Proteomes" id="UP000034849">
    <property type="component" value="Unassembled WGS sequence"/>
</dbReference>
<keyword evidence="6" id="KW-0175">Coiled coil</keyword>
<evidence type="ECO:0000256" key="4">
    <source>
        <dbReference type="HAMAP-Rule" id="MF_01151"/>
    </source>
</evidence>
<dbReference type="STRING" id="1619046.US42_C0001G0080"/>
<dbReference type="Pfam" id="PF01025">
    <property type="entry name" value="GrpE"/>
    <property type="match status" value="1"/>
</dbReference>
<gene>
    <name evidence="4" type="primary">grpE</name>
    <name evidence="8" type="ORF">US42_C0001G0080</name>
</gene>
<dbReference type="PROSITE" id="PS00893">
    <property type="entry name" value="NUDIX_BOX"/>
    <property type="match status" value="1"/>
</dbReference>
<dbReference type="Gene3D" id="2.30.22.10">
    <property type="entry name" value="Head domain of nucleotide exchange factor GrpE"/>
    <property type="match status" value="1"/>
</dbReference>
<protein>
    <recommendedName>
        <fullName evidence="4">Protein GrpE</fullName>
    </recommendedName>
    <alternativeName>
        <fullName evidence="4">HSP-70 cofactor</fullName>
    </alternativeName>
</protein>
<dbReference type="GO" id="GO:0051082">
    <property type="term" value="F:unfolded protein binding"/>
    <property type="evidence" value="ECO:0007669"/>
    <property type="project" value="TreeGrafter"/>
</dbReference>
<dbReference type="InterPro" id="IPR009012">
    <property type="entry name" value="GrpE_head"/>
</dbReference>
<dbReference type="PRINTS" id="PR00773">
    <property type="entry name" value="GRPEPROTEIN"/>
</dbReference>
<keyword evidence="4" id="KW-0963">Cytoplasm</keyword>
<evidence type="ECO:0000256" key="3">
    <source>
        <dbReference type="ARBA" id="ARBA00023186"/>
    </source>
</evidence>
<dbReference type="InterPro" id="IPR020084">
    <property type="entry name" value="NUDIX_hydrolase_CS"/>
</dbReference>
<dbReference type="PANTHER" id="PTHR21237:SF23">
    <property type="entry name" value="GRPE PROTEIN HOMOLOG, MITOCHONDRIAL"/>
    <property type="match status" value="1"/>
</dbReference>
<name>A0A0G0IVR0_9BACT</name>
<dbReference type="InterPro" id="IPR015797">
    <property type="entry name" value="NUDIX_hydrolase-like_dom_sf"/>
</dbReference>
<sequence length="301" mass="35402">MPDENKKYPKICSGVIIINNQDKVFLMKGERFEKKWHIPGGHEEWGEKMTDCVIREVKEETNLNVYNPEFIRPVEFIFDKTYNPERHIIAIDFVVKTDDAEDNVKLDNREGFEYTWLTENQIKESKNIEKLTKETLGIYFNNKNEKEALENYKAGWQRAQADYQNLKKEIEDMRGEWVRYSEQQILEDFIPVYDNFKKAFAVETQNLASLQNDNWKKGIEYIMKQFWKVMQDHNVEEIKTVGELFDPNLHEAVAEAHEPEPEGSVQGKEWQEGVIVKEVEAGYIMKGKVIKVAKVIVAKTK</sequence>
<evidence type="ECO:0000256" key="5">
    <source>
        <dbReference type="RuleBase" id="RU004478"/>
    </source>
</evidence>
<dbReference type="PANTHER" id="PTHR21237">
    <property type="entry name" value="GRPE PROTEIN"/>
    <property type="match status" value="1"/>
</dbReference>
<keyword evidence="2" id="KW-0378">Hydrolase</keyword>
<keyword evidence="3 4" id="KW-0143">Chaperone</keyword>
<comment type="caution">
    <text evidence="8">The sequence shown here is derived from an EMBL/GenBank/DDBJ whole genome shotgun (WGS) entry which is preliminary data.</text>
</comment>
<evidence type="ECO:0000259" key="7">
    <source>
        <dbReference type="PROSITE" id="PS51462"/>
    </source>
</evidence>
<dbReference type="GO" id="GO:0051087">
    <property type="term" value="F:protein-folding chaperone binding"/>
    <property type="evidence" value="ECO:0007669"/>
    <property type="project" value="InterPro"/>
</dbReference>
<dbReference type="SUPFAM" id="SSF55811">
    <property type="entry name" value="Nudix"/>
    <property type="match status" value="1"/>
</dbReference>
<reference evidence="8 9" key="1">
    <citation type="journal article" date="2015" name="Nature">
        <title>rRNA introns, odd ribosomes, and small enigmatic genomes across a large radiation of phyla.</title>
        <authorList>
            <person name="Brown C.T."/>
            <person name="Hug L.A."/>
            <person name="Thomas B.C."/>
            <person name="Sharon I."/>
            <person name="Castelle C.J."/>
            <person name="Singh A."/>
            <person name="Wilkins M.J."/>
            <person name="Williams K.H."/>
            <person name="Banfield J.F."/>
        </authorList>
    </citation>
    <scope>NUCLEOTIDE SEQUENCE [LARGE SCALE GENOMIC DNA]</scope>
</reference>
<dbReference type="GO" id="GO:0042803">
    <property type="term" value="F:protein homodimerization activity"/>
    <property type="evidence" value="ECO:0007669"/>
    <property type="project" value="InterPro"/>
</dbReference>
<dbReference type="EMBL" id="LBSX01000001">
    <property type="protein sequence ID" value="KKQ28229.1"/>
    <property type="molecule type" value="Genomic_DNA"/>
</dbReference>
<dbReference type="InterPro" id="IPR000740">
    <property type="entry name" value="GrpE"/>
</dbReference>
<dbReference type="InterPro" id="IPR000086">
    <property type="entry name" value="NUDIX_hydrolase_dom"/>
</dbReference>